<dbReference type="GO" id="GO:0005068">
    <property type="term" value="F:transmembrane receptor protein tyrosine kinase adaptor activity"/>
    <property type="evidence" value="ECO:0007669"/>
    <property type="project" value="TreeGrafter"/>
</dbReference>
<evidence type="ECO:0000256" key="2">
    <source>
        <dbReference type="ARBA" id="ARBA00022553"/>
    </source>
</evidence>
<keyword evidence="12" id="KW-1185">Reference proteome</keyword>
<evidence type="ECO:0000256" key="7">
    <source>
        <dbReference type="ARBA" id="ARBA00077339"/>
    </source>
</evidence>
<keyword evidence="3 9" id="KW-0727">SH2 domain</keyword>
<dbReference type="CTD" id="10019"/>
<feature type="compositionally biased region" description="Polar residues" evidence="10">
    <location>
        <begin position="211"/>
        <end position="221"/>
    </location>
</feature>
<dbReference type="GO" id="GO:1904893">
    <property type="term" value="P:negative regulation of receptor signaling pathway via STAT"/>
    <property type="evidence" value="ECO:0007669"/>
    <property type="project" value="UniProtKB-ARBA"/>
</dbReference>
<dbReference type="FunFam" id="2.30.29.30:FF:000299">
    <property type="entry name" value="SH2B adapter protein 3 isoform X2"/>
    <property type="match status" value="1"/>
</dbReference>
<dbReference type="OrthoDB" id="10047184at2759"/>
<dbReference type="SUPFAM" id="SSF55550">
    <property type="entry name" value="SH2 domain"/>
    <property type="match status" value="1"/>
</dbReference>
<evidence type="ECO:0000256" key="8">
    <source>
        <dbReference type="ARBA" id="ARBA00080880"/>
    </source>
</evidence>
<dbReference type="InterPro" id="IPR001849">
    <property type="entry name" value="PH_domain"/>
</dbReference>
<evidence type="ECO:0000259" key="11">
    <source>
        <dbReference type="PROSITE" id="PS50001"/>
    </source>
</evidence>
<dbReference type="SMART" id="SM00233">
    <property type="entry name" value="PH"/>
    <property type="match status" value="1"/>
</dbReference>
<evidence type="ECO:0000256" key="10">
    <source>
        <dbReference type="SAM" id="MobiDB-lite"/>
    </source>
</evidence>
<evidence type="ECO:0000256" key="6">
    <source>
        <dbReference type="ARBA" id="ARBA00075158"/>
    </source>
</evidence>
<dbReference type="InterPro" id="IPR030523">
    <property type="entry name" value="SH2B"/>
</dbReference>
<sequence length="448" mass="49416">MNGHSLPAGTPAHPRGWHEFCELHAISTAKELARHYLRFATEHPHHDLLAAENFSVQFTDLFQQYFCHEVKEGTPEVRKEGLLKYGLLDENSLDSGTRWQRCRLVLRRAGPPDAEEFVLELFDPPKGSKPKLLVACSAVQEVRRCTRLEMPDNLHTFVLKVTNATDILFEVGDEQQLSCWTAEIRECVHRGSDTGDPELLTCRHPDPTAASPATSTDPVSQGATPGGPGEAAGPKMEQFLSSCPWFHGPISRVKAAQLVQLGGLEGHGVFLVRQSETRRGEYVLTFNFQGRAKHLRLALTERGQCRVQHLRFSSIVEMLQHFHRYPIPLECGSACDVRLSSYVVVLPQAQAPGSSTTVPLPLPFPGWSPEFSLIPASSSCPHGPDEPPGAPPAEQIFHLVPPPAELAQSLRPARASTASTARPRDSDYEVEAPGRGHVRAIDNQYTPL</sequence>
<dbReference type="Pfam" id="PF00169">
    <property type="entry name" value="PH"/>
    <property type="match status" value="1"/>
</dbReference>
<reference evidence="13" key="1">
    <citation type="submission" date="2025-08" db="UniProtKB">
        <authorList>
            <consortium name="RefSeq"/>
        </authorList>
    </citation>
    <scope>IDENTIFICATION</scope>
</reference>
<dbReference type="Pfam" id="PF00017">
    <property type="entry name" value="SH2"/>
    <property type="match status" value="1"/>
</dbReference>
<comment type="similarity">
    <text evidence="1">Belongs to the SH2B adapter family.</text>
</comment>
<dbReference type="PRINTS" id="PR00401">
    <property type="entry name" value="SH2DOMAIN"/>
</dbReference>
<evidence type="ECO:0000256" key="9">
    <source>
        <dbReference type="PROSITE-ProRule" id="PRU00191"/>
    </source>
</evidence>
<dbReference type="InParanoid" id="A0A6I9Z6R1"/>
<dbReference type="Proteomes" id="UP000504602">
    <property type="component" value="Unplaced"/>
</dbReference>
<evidence type="ECO:0000256" key="5">
    <source>
        <dbReference type="ARBA" id="ARBA00073704"/>
    </source>
</evidence>
<dbReference type="PROSITE" id="PS50001">
    <property type="entry name" value="SH2"/>
    <property type="match status" value="1"/>
</dbReference>
<keyword evidence="2" id="KW-0597">Phosphoprotein</keyword>
<dbReference type="GO" id="GO:0038163">
    <property type="term" value="P:thrombopoietin-mediated signaling pathway"/>
    <property type="evidence" value="ECO:0007669"/>
    <property type="project" value="UniProtKB-ARBA"/>
</dbReference>
<dbReference type="PANTHER" id="PTHR10872">
    <property type="entry name" value="SH2B ADAPTER PROTEIN"/>
    <property type="match status" value="1"/>
</dbReference>
<dbReference type="KEGG" id="gfr:102042571"/>
<feature type="region of interest" description="Disordered" evidence="10">
    <location>
        <begin position="199"/>
        <end position="234"/>
    </location>
</feature>
<feature type="region of interest" description="Disordered" evidence="10">
    <location>
        <begin position="376"/>
        <end position="396"/>
    </location>
</feature>
<dbReference type="FunFam" id="3.30.505.10:FF:000008">
    <property type="entry name" value="SH2B adapter protein 1 isoform 2"/>
    <property type="match status" value="1"/>
</dbReference>
<proteinExistence type="inferred from homology"/>
<dbReference type="InterPro" id="IPR036290">
    <property type="entry name" value="Phe_ZIP_sf"/>
</dbReference>
<feature type="compositionally biased region" description="Low complexity" evidence="10">
    <location>
        <begin position="411"/>
        <end position="421"/>
    </location>
</feature>
<dbReference type="Pfam" id="PF08916">
    <property type="entry name" value="Phe_ZIP"/>
    <property type="match status" value="1"/>
</dbReference>
<dbReference type="SUPFAM" id="SSF50729">
    <property type="entry name" value="PH domain-like"/>
    <property type="match status" value="1"/>
</dbReference>
<dbReference type="CDD" id="cd01231">
    <property type="entry name" value="PH_SH2B_family"/>
    <property type="match status" value="1"/>
</dbReference>
<dbReference type="SMART" id="SM00252">
    <property type="entry name" value="SH2"/>
    <property type="match status" value="1"/>
</dbReference>
<protein>
    <recommendedName>
        <fullName evidence="5">SH2B adapter protein 3</fullName>
    </recommendedName>
    <alternativeName>
        <fullName evidence="7">Lymphocyte adapter protein</fullName>
    </alternativeName>
    <alternativeName>
        <fullName evidence="6">Lymphocyte-specific adapter protein Lnk</fullName>
    </alternativeName>
    <alternativeName>
        <fullName evidence="8">Signal transduction protein Lnk</fullName>
    </alternativeName>
</protein>
<dbReference type="InterPro" id="IPR000980">
    <property type="entry name" value="SH2"/>
</dbReference>
<evidence type="ECO:0000256" key="4">
    <source>
        <dbReference type="ARBA" id="ARBA00059956"/>
    </source>
</evidence>
<comment type="function">
    <text evidence="4">Links T-cell receptor activation signal to phospholipase C-gamma-1, GRB2 and phosphatidylinositol 3-kinase.</text>
</comment>
<dbReference type="SUPFAM" id="SSF109805">
    <property type="entry name" value="Phenylalanine zipper"/>
    <property type="match status" value="1"/>
</dbReference>
<evidence type="ECO:0000256" key="1">
    <source>
        <dbReference type="ARBA" id="ARBA00010220"/>
    </source>
</evidence>
<dbReference type="GO" id="GO:0060761">
    <property type="term" value="P:negative regulation of response to cytokine stimulus"/>
    <property type="evidence" value="ECO:0007669"/>
    <property type="project" value="UniProtKB-ARBA"/>
</dbReference>
<dbReference type="PANTHER" id="PTHR10872:SF1">
    <property type="entry name" value="SH2B ADAPTER PROTEIN 3"/>
    <property type="match status" value="1"/>
</dbReference>
<evidence type="ECO:0000313" key="13">
    <source>
        <dbReference type="RefSeq" id="XP_014163712.1"/>
    </source>
</evidence>
<dbReference type="RefSeq" id="XP_014163712.1">
    <property type="nucleotide sequence ID" value="XM_014308237.2"/>
</dbReference>
<organism evidence="12 13">
    <name type="scientific">Geospiza fortis</name>
    <name type="common">Medium ground-finch</name>
    <dbReference type="NCBI Taxonomy" id="48883"/>
    <lineage>
        <taxon>Eukaryota</taxon>
        <taxon>Metazoa</taxon>
        <taxon>Chordata</taxon>
        <taxon>Craniata</taxon>
        <taxon>Vertebrata</taxon>
        <taxon>Euteleostomi</taxon>
        <taxon>Archelosauria</taxon>
        <taxon>Archosauria</taxon>
        <taxon>Dinosauria</taxon>
        <taxon>Saurischia</taxon>
        <taxon>Theropoda</taxon>
        <taxon>Coelurosauria</taxon>
        <taxon>Aves</taxon>
        <taxon>Neognathae</taxon>
        <taxon>Neoaves</taxon>
        <taxon>Telluraves</taxon>
        <taxon>Australaves</taxon>
        <taxon>Passeriformes</taxon>
        <taxon>Thraupidae</taxon>
        <taxon>Geospiza</taxon>
    </lineage>
</organism>
<gene>
    <name evidence="13" type="primary">SH2B3</name>
</gene>
<dbReference type="InterPro" id="IPR011993">
    <property type="entry name" value="PH-like_dom_sf"/>
</dbReference>
<dbReference type="AlphaFoldDB" id="A0A6I9Z6R1"/>
<evidence type="ECO:0000256" key="3">
    <source>
        <dbReference type="ARBA" id="ARBA00022999"/>
    </source>
</evidence>
<dbReference type="Gene3D" id="3.30.505.10">
    <property type="entry name" value="SH2 domain"/>
    <property type="match status" value="1"/>
</dbReference>
<dbReference type="GO" id="GO:0005886">
    <property type="term" value="C:plasma membrane"/>
    <property type="evidence" value="ECO:0007669"/>
    <property type="project" value="TreeGrafter"/>
</dbReference>
<dbReference type="InterPro" id="IPR015012">
    <property type="entry name" value="Phe_ZIP"/>
</dbReference>
<feature type="domain" description="SH2" evidence="11">
    <location>
        <begin position="245"/>
        <end position="343"/>
    </location>
</feature>
<accession>A0A6I9Z6R1</accession>
<name>A0A6I9Z6R1_GEOFO</name>
<dbReference type="InterPro" id="IPR036860">
    <property type="entry name" value="SH2_dom_sf"/>
</dbReference>
<dbReference type="GO" id="GO:0002262">
    <property type="term" value="P:myeloid cell homeostasis"/>
    <property type="evidence" value="ECO:0007669"/>
    <property type="project" value="UniProtKB-ARBA"/>
</dbReference>
<feature type="region of interest" description="Disordered" evidence="10">
    <location>
        <begin position="408"/>
        <end position="448"/>
    </location>
</feature>
<dbReference type="GO" id="GO:0035556">
    <property type="term" value="P:intracellular signal transduction"/>
    <property type="evidence" value="ECO:0007669"/>
    <property type="project" value="TreeGrafter"/>
</dbReference>
<dbReference type="GO" id="GO:0061515">
    <property type="term" value="P:myeloid cell development"/>
    <property type="evidence" value="ECO:0007669"/>
    <property type="project" value="UniProtKB-ARBA"/>
</dbReference>
<dbReference type="GeneID" id="102042571"/>
<dbReference type="Gene3D" id="2.30.29.30">
    <property type="entry name" value="Pleckstrin-homology domain (PH domain)/Phosphotyrosine-binding domain (PTB)"/>
    <property type="match status" value="1"/>
</dbReference>
<evidence type="ECO:0000313" key="12">
    <source>
        <dbReference type="Proteomes" id="UP000504602"/>
    </source>
</evidence>